<keyword evidence="11" id="KW-1071">Ligand-gated ion channel</keyword>
<evidence type="ECO:0000256" key="3">
    <source>
        <dbReference type="ARBA" id="ARBA00022448"/>
    </source>
</evidence>
<dbReference type="PANTHER" id="PTHR42643">
    <property type="entry name" value="IONOTROPIC RECEPTOR 20A-RELATED"/>
    <property type="match status" value="1"/>
</dbReference>
<keyword evidence="4" id="KW-1003">Cell membrane</keyword>
<keyword evidence="12" id="KW-0407">Ion channel</keyword>
<dbReference type="Gene3D" id="1.10.287.70">
    <property type="match status" value="1"/>
</dbReference>
<dbReference type="GO" id="GO:0015276">
    <property type="term" value="F:ligand-gated monoatomic ion channel activity"/>
    <property type="evidence" value="ECO:0007669"/>
    <property type="project" value="InterPro"/>
</dbReference>
<evidence type="ECO:0000256" key="5">
    <source>
        <dbReference type="ARBA" id="ARBA00022692"/>
    </source>
</evidence>
<feature type="domain" description="Ionotropic glutamate receptor C-terminal" evidence="17">
    <location>
        <begin position="254"/>
        <end position="522"/>
    </location>
</feature>
<evidence type="ECO:0000259" key="18">
    <source>
        <dbReference type="Pfam" id="PF10613"/>
    </source>
</evidence>
<feature type="site" description="Interaction with the cone snail toxin Con-ikot-ikot" evidence="14">
    <location>
        <position position="471"/>
    </location>
</feature>
<evidence type="ECO:0000259" key="17">
    <source>
        <dbReference type="Pfam" id="PF00060"/>
    </source>
</evidence>
<keyword evidence="9 19" id="KW-0675">Receptor</keyword>
<evidence type="ECO:0000256" key="10">
    <source>
        <dbReference type="ARBA" id="ARBA00023180"/>
    </source>
</evidence>
<evidence type="ECO:0000256" key="16">
    <source>
        <dbReference type="SAM" id="Phobius"/>
    </source>
</evidence>
<evidence type="ECO:0000256" key="15">
    <source>
        <dbReference type="PIRSR" id="PIRSR601508-3"/>
    </source>
</evidence>
<protein>
    <submittedName>
        <fullName evidence="19">Ionotropic receptor</fullName>
    </submittedName>
</protein>
<dbReference type="FunFam" id="1.10.287.70:FF:000143">
    <property type="entry name" value="Probable glutamate receptor"/>
    <property type="match status" value="1"/>
</dbReference>
<feature type="transmembrane region" description="Helical" evidence="16">
    <location>
        <begin position="326"/>
        <end position="347"/>
    </location>
</feature>
<comment type="subcellular location">
    <subcellularLocation>
        <location evidence="1">Cell membrane</location>
        <topology evidence="1">Multi-pass membrane protein</topology>
    </subcellularLocation>
</comment>
<evidence type="ECO:0000256" key="4">
    <source>
        <dbReference type="ARBA" id="ARBA00022475"/>
    </source>
</evidence>
<feature type="site" description="Interaction with the cone snail toxin Con-ikot-ikot" evidence="14">
    <location>
        <position position="382"/>
    </location>
</feature>
<dbReference type="EMBL" id="MF975495">
    <property type="protein sequence ID" value="AUF73071.1"/>
    <property type="molecule type" value="mRNA"/>
</dbReference>
<dbReference type="InterPro" id="IPR019594">
    <property type="entry name" value="Glu/Gly-bd"/>
</dbReference>
<evidence type="ECO:0000313" key="19">
    <source>
        <dbReference type="EMBL" id="AUF73071.1"/>
    </source>
</evidence>
<dbReference type="InterPro" id="IPR001320">
    <property type="entry name" value="Iontro_rcpt_C"/>
</dbReference>
<name>A0A2H4ZBD8_ANOCN</name>
<dbReference type="AlphaFoldDB" id="A0A2H4ZBD8"/>
<keyword evidence="8 16" id="KW-0472">Membrane</keyword>
<evidence type="ECO:0000256" key="13">
    <source>
        <dbReference type="PIRSR" id="PIRSR601508-1"/>
    </source>
</evidence>
<keyword evidence="7" id="KW-0406">Ion transport</keyword>
<feature type="transmembrane region" description="Helical" evidence="16">
    <location>
        <begin position="515"/>
        <end position="535"/>
    </location>
</feature>
<evidence type="ECO:0000256" key="11">
    <source>
        <dbReference type="ARBA" id="ARBA00023286"/>
    </source>
</evidence>
<keyword evidence="15" id="KW-1015">Disulfide bond</keyword>
<dbReference type="Gene3D" id="3.40.190.10">
    <property type="entry name" value="Periplasmic binding protein-like II"/>
    <property type="match status" value="1"/>
</dbReference>
<dbReference type="GO" id="GO:0038023">
    <property type="term" value="F:signaling receptor activity"/>
    <property type="evidence" value="ECO:0007669"/>
    <property type="project" value="InterPro"/>
</dbReference>
<evidence type="ECO:0000256" key="14">
    <source>
        <dbReference type="PIRSR" id="PIRSR601508-2"/>
    </source>
</evidence>
<keyword evidence="3" id="KW-0813">Transport</keyword>
<proteinExistence type="evidence at transcript level"/>
<evidence type="ECO:0000256" key="12">
    <source>
        <dbReference type="ARBA" id="ARBA00023303"/>
    </source>
</evidence>
<dbReference type="Pfam" id="PF10613">
    <property type="entry name" value="Lig_chan-Glu_bd"/>
    <property type="match status" value="1"/>
</dbReference>
<feature type="domain" description="Ionotropic glutamate receptor L-glutamate and glycine-binding" evidence="18">
    <location>
        <begin position="115"/>
        <end position="238"/>
    </location>
</feature>
<dbReference type="SUPFAM" id="SSF53850">
    <property type="entry name" value="Periplasmic binding protein-like II"/>
    <property type="match status" value="1"/>
</dbReference>
<dbReference type="PRINTS" id="PR00177">
    <property type="entry name" value="NMDARECEPTOR"/>
</dbReference>
<dbReference type="GO" id="GO:0050906">
    <property type="term" value="P:detection of stimulus involved in sensory perception"/>
    <property type="evidence" value="ECO:0007669"/>
    <property type="project" value="UniProtKB-ARBA"/>
</dbReference>
<dbReference type="PANTHER" id="PTHR42643:SF24">
    <property type="entry name" value="IONOTROPIC RECEPTOR 60A"/>
    <property type="match status" value="1"/>
</dbReference>
<dbReference type="GO" id="GO:0005886">
    <property type="term" value="C:plasma membrane"/>
    <property type="evidence" value="ECO:0007669"/>
    <property type="project" value="UniProtKB-SubCell"/>
</dbReference>
<dbReference type="Pfam" id="PF00060">
    <property type="entry name" value="Lig_chan"/>
    <property type="match status" value="1"/>
</dbReference>
<evidence type="ECO:0000256" key="6">
    <source>
        <dbReference type="ARBA" id="ARBA00022989"/>
    </source>
</evidence>
<keyword evidence="5 16" id="KW-0812">Transmembrane</keyword>
<feature type="transmembrane region" description="Helical" evidence="16">
    <location>
        <begin position="244"/>
        <end position="273"/>
    </location>
</feature>
<keyword evidence="6 16" id="KW-1133">Transmembrane helix</keyword>
<evidence type="ECO:0000256" key="1">
    <source>
        <dbReference type="ARBA" id="ARBA00004651"/>
    </source>
</evidence>
<accession>A0A2H4ZBD8</accession>
<evidence type="ECO:0000256" key="8">
    <source>
        <dbReference type="ARBA" id="ARBA00023136"/>
    </source>
</evidence>
<dbReference type="InterPro" id="IPR001508">
    <property type="entry name" value="Iono_Glu_rcpt_met"/>
</dbReference>
<keyword evidence="10" id="KW-0325">Glycoprotein</keyword>
<evidence type="ECO:0000256" key="7">
    <source>
        <dbReference type="ARBA" id="ARBA00023065"/>
    </source>
</evidence>
<dbReference type="InterPro" id="IPR052192">
    <property type="entry name" value="Insect_Ionotropic_Sensory_Rcpt"/>
</dbReference>
<feature type="site" description="Crucial to convey clamshell closure to channel opening" evidence="14">
    <location>
        <position position="354"/>
    </location>
</feature>
<evidence type="ECO:0000256" key="2">
    <source>
        <dbReference type="ARBA" id="ARBA00008685"/>
    </source>
</evidence>
<organism evidence="19">
    <name type="scientific">Anoplophora chinensis</name>
    <name type="common">Citrus longhorn beetle</name>
    <dbReference type="NCBI Taxonomy" id="217632"/>
    <lineage>
        <taxon>Eukaryota</taxon>
        <taxon>Metazoa</taxon>
        <taxon>Ecdysozoa</taxon>
        <taxon>Arthropoda</taxon>
        <taxon>Hexapoda</taxon>
        <taxon>Insecta</taxon>
        <taxon>Pterygota</taxon>
        <taxon>Neoptera</taxon>
        <taxon>Endopterygota</taxon>
        <taxon>Coleoptera</taxon>
        <taxon>Polyphaga</taxon>
        <taxon>Cucujiformia</taxon>
        <taxon>Chrysomeloidea</taxon>
        <taxon>Cerambycidae</taxon>
        <taxon>Lamiinae</taxon>
        <taxon>Lamiini</taxon>
        <taxon>Anoplophora</taxon>
    </lineage>
</organism>
<sequence>MKALDEAIQDEYDIASQVSDEEWEAIRPTKLERRNYLLDRIKTYLAKHGTCENCTFWRMSTGETWGKEYQLANYFNNSEIQSVIEILPVGTWRPSDGPSMNDELFLHVAHGFRGKTLPVVSFHNPPWQILKINESGEVTEYTGLVFDIIKELSNNLNFTFTVEVVNKTVIKNSSVGNNSLEITNIATNSIPTEFIDMIRNKSVAFGACAFTVTEDNKHLINFTSPISIQTYTFLVARPKELSRALLFISPFTGDTWLCLSAAIISMGPILYYIHRFSPVYEYKGIPMKGGLSSVQNCIWYMYGALLQQGGMHLPYADSARIIVGSWWLVVLVVATTYCGNLVAFLTFPKIDLPITTIDELIGHKDTVTWSFRRGSFLDMQLKTSTERRFRTLYDDAMKEHNISNLIKQIENGKHVFIDWKMRLQYIMKKQYLETDRCNLALGLDEFFDEQLALIVAQDIPYLPTINAEIKKLHQVGLIQKWLQDYLPKKDRCWKNRHIIEVNNHTVNMDDMQGSFFVLFFGFLVSILLLLLEKLWHKHAVKKKEKIIQPFMS</sequence>
<feature type="binding site" evidence="13">
    <location>
        <position position="211"/>
    </location>
    <ligand>
        <name>L-glutamate</name>
        <dbReference type="ChEBI" id="CHEBI:29985"/>
    </ligand>
</feature>
<feature type="disulfide bond" evidence="15">
    <location>
        <begin position="437"/>
        <end position="492"/>
    </location>
</feature>
<evidence type="ECO:0000256" key="9">
    <source>
        <dbReference type="ARBA" id="ARBA00023170"/>
    </source>
</evidence>
<comment type="similarity">
    <text evidence="2">Belongs to the glutamate-gated ion channel (TC 1.A.10.1) family.</text>
</comment>
<reference evidence="19" key="1">
    <citation type="journal article" date="2017" name="Sci. Rep.">
        <title>Antennal transcriptome analysis and expression profiles of olfactory genes in Anoplophora chinensis.</title>
        <authorList>
            <person name="Wang J."/>
            <person name="Hu P."/>
            <person name="Gao P."/>
            <person name="Tao J."/>
            <person name="Luo Y."/>
        </authorList>
    </citation>
    <scope>NUCLEOTIDE SEQUENCE</scope>
</reference>